<feature type="region of interest" description="Disordered" evidence="1">
    <location>
        <begin position="30"/>
        <end position="64"/>
    </location>
</feature>
<protein>
    <recommendedName>
        <fullName evidence="4">PsbP C-terminal domain-containing protein</fullName>
    </recommendedName>
</protein>
<proteinExistence type="predicted"/>
<dbReference type="EMBL" id="CP029803">
    <property type="protein sequence ID" value="AWT59087.1"/>
    <property type="molecule type" value="Genomic_DNA"/>
</dbReference>
<evidence type="ECO:0000256" key="1">
    <source>
        <dbReference type="SAM" id="MobiDB-lite"/>
    </source>
</evidence>
<dbReference type="AlphaFoldDB" id="A0A2Z4AGP2"/>
<evidence type="ECO:0008006" key="4">
    <source>
        <dbReference type="Google" id="ProtNLM"/>
    </source>
</evidence>
<dbReference type="KEGG" id="mtar:DF168_00264"/>
<dbReference type="Proteomes" id="UP000247465">
    <property type="component" value="Chromosome"/>
</dbReference>
<evidence type="ECO:0000313" key="3">
    <source>
        <dbReference type="Proteomes" id="UP000247465"/>
    </source>
</evidence>
<organism evidence="2 3">
    <name type="scientific">Candidatus Moanibacter tarae</name>
    <dbReference type="NCBI Taxonomy" id="2200854"/>
    <lineage>
        <taxon>Bacteria</taxon>
        <taxon>Pseudomonadati</taxon>
        <taxon>Verrucomicrobiota</taxon>
        <taxon>Opitutia</taxon>
        <taxon>Puniceicoccales</taxon>
        <taxon>Puniceicoccales incertae sedis</taxon>
        <taxon>Candidatus Moanibacter</taxon>
    </lineage>
</organism>
<name>A0A2Z4AGP2_9BACT</name>
<evidence type="ECO:0000313" key="2">
    <source>
        <dbReference type="EMBL" id="AWT59087.1"/>
    </source>
</evidence>
<feature type="compositionally biased region" description="Basic and acidic residues" evidence="1">
    <location>
        <begin position="47"/>
        <end position="57"/>
    </location>
</feature>
<sequence>MRFFINQVLASLILCLFGCGKPEVTYYEIPKEERTGPSSGKGSTRLPEGHPIPKETQPDSATPLSQPFWEVPDSWNPGPASPLRVASFMVNDTGGQTAEITITTFPGDVGGILLNINRWRRQIGLDSIPADEVSNYLTEVDFAENRFHLIDLHNTIESQGKPHPQNSLIAMLSHQDNTWFFKISGDTILVEKQRKPFLEFLETVKFQ</sequence>
<gene>
    <name evidence="2" type="ORF">DF168_00264</name>
</gene>
<reference evidence="2 3" key="1">
    <citation type="submission" date="2018-06" db="EMBL/GenBank/DDBJ databases">
        <title>Draft Genome Sequence of a Novel Marine Bacterium Related to the Verrucomicrobia.</title>
        <authorList>
            <person name="Vosseberg J."/>
            <person name="Martijn J."/>
            <person name="Ettema T.J.G."/>
        </authorList>
    </citation>
    <scope>NUCLEOTIDE SEQUENCE [LARGE SCALE GENOMIC DNA]</scope>
    <source>
        <strain evidence="2">TARA_B100001123</strain>
    </source>
</reference>
<accession>A0A2Z4AGP2</accession>